<reference evidence="3" key="1">
    <citation type="submission" date="2020-10" db="EMBL/GenBank/DDBJ databases">
        <authorList>
            <person name="Gilroy R."/>
        </authorList>
    </citation>
    <scope>NUCLEOTIDE SEQUENCE</scope>
    <source>
        <strain evidence="3">517</strain>
    </source>
</reference>
<proteinExistence type="predicted"/>
<evidence type="ECO:0000259" key="2">
    <source>
        <dbReference type="SMART" id="SM00479"/>
    </source>
</evidence>
<dbReference type="Pfam" id="PF00929">
    <property type="entry name" value="RNase_T"/>
    <property type="match status" value="1"/>
</dbReference>
<feature type="region of interest" description="Disordered" evidence="1">
    <location>
        <begin position="341"/>
        <end position="383"/>
    </location>
</feature>
<evidence type="ECO:0000256" key="1">
    <source>
        <dbReference type="SAM" id="MobiDB-lite"/>
    </source>
</evidence>
<reference evidence="3" key="2">
    <citation type="journal article" date="2021" name="PeerJ">
        <title>Extensive microbial diversity within the chicken gut microbiome revealed by metagenomics and culture.</title>
        <authorList>
            <person name="Gilroy R."/>
            <person name="Ravi A."/>
            <person name="Getino M."/>
            <person name="Pursley I."/>
            <person name="Horton D.L."/>
            <person name="Alikhan N.F."/>
            <person name="Baker D."/>
            <person name="Gharbi K."/>
            <person name="Hall N."/>
            <person name="Watson M."/>
            <person name="Adriaenssens E.M."/>
            <person name="Foster-Nyarko E."/>
            <person name="Jarju S."/>
            <person name="Secka A."/>
            <person name="Antonio M."/>
            <person name="Oren A."/>
            <person name="Chaudhuri R.R."/>
            <person name="La Ragione R."/>
            <person name="Hildebrand F."/>
            <person name="Pallen M.J."/>
        </authorList>
    </citation>
    <scope>NUCLEOTIDE SEQUENCE</scope>
    <source>
        <strain evidence="3">517</strain>
    </source>
</reference>
<dbReference type="InterPro" id="IPR036397">
    <property type="entry name" value="RNaseH_sf"/>
</dbReference>
<dbReference type="Proteomes" id="UP000727857">
    <property type="component" value="Unassembled WGS sequence"/>
</dbReference>
<feature type="compositionally biased region" description="Basic residues" evidence="1">
    <location>
        <begin position="353"/>
        <end position="366"/>
    </location>
</feature>
<organism evidence="3 4">
    <name type="scientific">Candidatus Stercoripulliclostridium pullicola</name>
    <dbReference type="NCBI Taxonomy" id="2840953"/>
    <lineage>
        <taxon>Bacteria</taxon>
        <taxon>Bacillati</taxon>
        <taxon>Bacillota</taxon>
        <taxon>Clostridia</taxon>
        <taxon>Eubacteriales</taxon>
        <taxon>Candidatus Stercoripulliclostridium</taxon>
    </lineage>
</organism>
<sequence length="383" mass="43622">MDYLFYDIECSDGRHMCSFGYVITDEYFNILEKADILINPEAIFHTGAWSKKNREKDPGIELAYPKERFKANPTFPARYERIQRLLQHDDRKIIGFSHHNDALFLTVACKRYELPIIDYKFYDAQEMFGESRNIVNQVALNAIAEALEVDLSKLVQHRSDDDAEASMLVTKALCKDLGLTIEELIGHCPRCAGEVTAEGKCKYYVREAKRAEKRMRAAAVRSNRMTTKNLEEFKKYVRGLKPDPILELTFRGKKVTLNSPYEYKHFKETCLIAKEIAARGGKYVRMGSEADIYVADEQGKRCMRLPHVKRAIAAGKAVETITMGELLTRLSLTEKELENAEFPVVPEEGTPVVKKKRRRSRKKRKPSSAATANAPGAVNNDGK</sequence>
<dbReference type="SMART" id="SM00479">
    <property type="entry name" value="EXOIII"/>
    <property type="match status" value="1"/>
</dbReference>
<evidence type="ECO:0000313" key="4">
    <source>
        <dbReference type="Proteomes" id="UP000727857"/>
    </source>
</evidence>
<dbReference type="GO" id="GO:0003676">
    <property type="term" value="F:nucleic acid binding"/>
    <property type="evidence" value="ECO:0007669"/>
    <property type="project" value="InterPro"/>
</dbReference>
<dbReference type="Gene3D" id="3.30.420.10">
    <property type="entry name" value="Ribonuclease H-like superfamily/Ribonuclease H"/>
    <property type="match status" value="1"/>
</dbReference>
<protein>
    <recommendedName>
        <fullName evidence="2">Exonuclease domain-containing protein</fullName>
    </recommendedName>
</protein>
<gene>
    <name evidence="3" type="ORF">IAB16_07130</name>
</gene>
<comment type="caution">
    <text evidence="3">The sequence shown here is derived from an EMBL/GenBank/DDBJ whole genome shotgun (WGS) entry which is preliminary data.</text>
</comment>
<name>A0A940DIG0_9FIRM</name>
<evidence type="ECO:0000313" key="3">
    <source>
        <dbReference type="EMBL" id="MBO8424777.1"/>
    </source>
</evidence>
<dbReference type="EMBL" id="JADINF010000180">
    <property type="protein sequence ID" value="MBO8424777.1"/>
    <property type="molecule type" value="Genomic_DNA"/>
</dbReference>
<dbReference type="GO" id="GO:0004527">
    <property type="term" value="F:exonuclease activity"/>
    <property type="evidence" value="ECO:0007669"/>
    <property type="project" value="UniProtKB-ARBA"/>
</dbReference>
<dbReference type="InterPro" id="IPR012337">
    <property type="entry name" value="RNaseH-like_sf"/>
</dbReference>
<dbReference type="InterPro" id="IPR013520">
    <property type="entry name" value="Ribonucl_H"/>
</dbReference>
<dbReference type="SUPFAM" id="SSF53098">
    <property type="entry name" value="Ribonuclease H-like"/>
    <property type="match status" value="1"/>
</dbReference>
<accession>A0A940DIG0</accession>
<dbReference type="AlphaFoldDB" id="A0A940DIG0"/>
<feature type="domain" description="Exonuclease" evidence="2">
    <location>
        <begin position="2"/>
        <end position="179"/>
    </location>
</feature>